<feature type="disulfide bond" evidence="12">
    <location>
        <begin position="199"/>
        <end position="214"/>
    </location>
</feature>
<dbReference type="PROSITE" id="PS50068">
    <property type="entry name" value="LDLRA_2"/>
    <property type="match status" value="8"/>
</dbReference>
<dbReference type="SMART" id="SM00181">
    <property type="entry name" value="EGF"/>
    <property type="match status" value="4"/>
</dbReference>
<dbReference type="InterPro" id="IPR000742">
    <property type="entry name" value="EGF"/>
</dbReference>
<keyword evidence="6 15" id="KW-0472">Membrane</keyword>
<feature type="disulfide bond" evidence="12">
    <location>
        <begin position="101"/>
        <end position="119"/>
    </location>
</feature>
<feature type="region of interest" description="Disordered" evidence="14">
    <location>
        <begin position="51"/>
        <end position="80"/>
    </location>
</feature>
<evidence type="ECO:0000256" key="2">
    <source>
        <dbReference type="ARBA" id="ARBA00022583"/>
    </source>
</evidence>
<dbReference type="PROSITE" id="PS50026">
    <property type="entry name" value="EGF_3"/>
    <property type="match status" value="1"/>
</dbReference>
<dbReference type="InterPro" id="IPR036055">
    <property type="entry name" value="LDL_receptor-like_sf"/>
</dbReference>
<reference evidence="18" key="1">
    <citation type="submission" date="2017-01" db="EMBL/GenBank/DDBJ databases">
        <title>A deep insight into the sialotranscriptome of adult male and female Cluex tarsalis mosquitoes.</title>
        <authorList>
            <person name="Ribeiro J.M."/>
            <person name="Moreira F."/>
            <person name="Bernard K.A."/>
            <person name="Calvo E."/>
        </authorList>
    </citation>
    <scope>NUCLEOTIDE SEQUENCE</scope>
    <source>
        <strain evidence="18">Kern County</strain>
        <tissue evidence="18">Salivary glands</tissue>
    </source>
</reference>
<dbReference type="Gene3D" id="2.10.25.10">
    <property type="entry name" value="Laminin"/>
    <property type="match status" value="3"/>
</dbReference>
<dbReference type="InterPro" id="IPR049883">
    <property type="entry name" value="NOTCH1_EGF-like"/>
</dbReference>
<dbReference type="PROSITE" id="PS51120">
    <property type="entry name" value="LDLRB"/>
    <property type="match status" value="4"/>
</dbReference>
<feature type="repeat" description="LDL-receptor class B" evidence="13">
    <location>
        <begin position="639"/>
        <end position="682"/>
    </location>
</feature>
<dbReference type="PROSITE" id="PS00010">
    <property type="entry name" value="ASX_HYDROXYL"/>
    <property type="match status" value="1"/>
</dbReference>
<feature type="region of interest" description="Disordered" evidence="14">
    <location>
        <begin position="1107"/>
        <end position="1137"/>
    </location>
</feature>
<feature type="compositionally biased region" description="Low complexity" evidence="14">
    <location>
        <begin position="58"/>
        <end position="78"/>
    </location>
</feature>
<keyword evidence="2" id="KW-0254">Endocytosis</keyword>
<dbReference type="SMART" id="SM00179">
    <property type="entry name" value="EGF_CA"/>
    <property type="match status" value="2"/>
</dbReference>
<feature type="domain" description="EGF-like" evidence="17">
    <location>
        <begin position="426"/>
        <end position="465"/>
    </location>
</feature>
<keyword evidence="16" id="KW-0732">Signal</keyword>
<feature type="chain" id="PRO_5010264691" evidence="16">
    <location>
        <begin position="22"/>
        <end position="1137"/>
    </location>
</feature>
<evidence type="ECO:0000256" key="7">
    <source>
        <dbReference type="ARBA" id="ARBA00023157"/>
    </source>
</evidence>
<dbReference type="InterPro" id="IPR051221">
    <property type="entry name" value="LDLR-related"/>
</dbReference>
<dbReference type="Gene3D" id="2.120.10.30">
    <property type="entry name" value="TolB, C-terminal domain"/>
    <property type="match status" value="1"/>
</dbReference>
<feature type="compositionally biased region" description="Low complexity" evidence="14">
    <location>
        <begin position="883"/>
        <end position="901"/>
    </location>
</feature>
<evidence type="ECO:0000313" key="18">
    <source>
        <dbReference type="EMBL" id="JAV34551.1"/>
    </source>
</evidence>
<dbReference type="InterPro" id="IPR011042">
    <property type="entry name" value="6-blade_b-propeller_TolB-like"/>
</dbReference>
<dbReference type="FunFam" id="4.10.400.10:FF:000250">
    <property type="entry name" value="Lipophorin receptor 2, isoform B"/>
    <property type="match status" value="1"/>
</dbReference>
<proteinExistence type="predicted"/>
<evidence type="ECO:0000256" key="14">
    <source>
        <dbReference type="SAM" id="MobiDB-lite"/>
    </source>
</evidence>
<dbReference type="SMART" id="SM00135">
    <property type="entry name" value="LY"/>
    <property type="match status" value="5"/>
</dbReference>
<accession>A0A1Q3G426</accession>
<keyword evidence="9" id="KW-0325">Glycoprotein</keyword>
<keyword evidence="4" id="KW-0677">Repeat</keyword>
<feature type="signal peptide" evidence="16">
    <location>
        <begin position="1"/>
        <end position="21"/>
    </location>
</feature>
<dbReference type="EMBL" id="GFDL01000494">
    <property type="protein sequence ID" value="JAV34551.1"/>
    <property type="molecule type" value="Transcribed_RNA"/>
</dbReference>
<dbReference type="GO" id="GO:0016324">
    <property type="term" value="C:apical plasma membrane"/>
    <property type="evidence" value="ECO:0007669"/>
    <property type="project" value="TreeGrafter"/>
</dbReference>
<evidence type="ECO:0000256" key="11">
    <source>
        <dbReference type="PROSITE-ProRule" id="PRU00076"/>
    </source>
</evidence>
<feature type="disulfide bond" evidence="12">
    <location>
        <begin position="94"/>
        <end position="106"/>
    </location>
</feature>
<dbReference type="PANTHER" id="PTHR22722">
    <property type="entry name" value="LOW-DENSITY LIPOPROTEIN RECEPTOR-RELATED PROTEIN 2-RELATED"/>
    <property type="match status" value="1"/>
</dbReference>
<feature type="region of interest" description="Disordered" evidence="14">
    <location>
        <begin position="826"/>
        <end position="902"/>
    </location>
</feature>
<evidence type="ECO:0000256" key="4">
    <source>
        <dbReference type="ARBA" id="ARBA00022737"/>
    </source>
</evidence>
<dbReference type="Pfam" id="PF00058">
    <property type="entry name" value="Ldl_recept_b"/>
    <property type="match status" value="4"/>
</dbReference>
<keyword evidence="18" id="KW-0449">Lipoprotein</keyword>
<feature type="disulfide bond" evidence="12">
    <location>
        <begin position="396"/>
        <end position="414"/>
    </location>
</feature>
<feature type="disulfide bond" evidence="12">
    <location>
        <begin position="277"/>
        <end position="292"/>
    </location>
</feature>
<dbReference type="InterPro" id="IPR000033">
    <property type="entry name" value="LDLR_classB_rpt"/>
</dbReference>
<dbReference type="PROSITE" id="PS01209">
    <property type="entry name" value="LDLRA_1"/>
    <property type="match status" value="3"/>
</dbReference>
<feature type="disulfide bond" evidence="12">
    <location>
        <begin position="265"/>
        <end position="283"/>
    </location>
</feature>
<dbReference type="Pfam" id="PF07645">
    <property type="entry name" value="EGF_CA"/>
    <property type="match status" value="1"/>
</dbReference>
<feature type="transmembrane region" description="Helical" evidence="15">
    <location>
        <begin position="1054"/>
        <end position="1078"/>
    </location>
</feature>
<dbReference type="PROSITE" id="PS01186">
    <property type="entry name" value="EGF_2"/>
    <property type="match status" value="1"/>
</dbReference>
<dbReference type="GO" id="GO:0006898">
    <property type="term" value="P:receptor-mediated endocytosis"/>
    <property type="evidence" value="ECO:0007669"/>
    <property type="project" value="TreeGrafter"/>
</dbReference>
<dbReference type="InterPro" id="IPR001881">
    <property type="entry name" value="EGF-like_Ca-bd_dom"/>
</dbReference>
<feature type="disulfide bond" evidence="12">
    <location>
        <begin position="225"/>
        <end position="243"/>
    </location>
</feature>
<evidence type="ECO:0000256" key="13">
    <source>
        <dbReference type="PROSITE-ProRule" id="PRU00461"/>
    </source>
</evidence>
<dbReference type="FunFam" id="2.120.10.30:FF:000002">
    <property type="entry name" value="low-density lipoprotein receptor isoform X1"/>
    <property type="match status" value="1"/>
</dbReference>
<dbReference type="SUPFAM" id="SSF57424">
    <property type="entry name" value="LDL receptor-like module"/>
    <property type="match status" value="8"/>
</dbReference>
<keyword evidence="3 15" id="KW-0812">Transmembrane</keyword>
<evidence type="ECO:0000256" key="16">
    <source>
        <dbReference type="SAM" id="SignalP"/>
    </source>
</evidence>
<keyword evidence="5 15" id="KW-1133">Transmembrane helix</keyword>
<evidence type="ECO:0000256" key="12">
    <source>
        <dbReference type="PROSITE-ProRule" id="PRU00124"/>
    </source>
</evidence>
<evidence type="ECO:0000256" key="5">
    <source>
        <dbReference type="ARBA" id="ARBA00022989"/>
    </source>
</evidence>
<evidence type="ECO:0000256" key="3">
    <source>
        <dbReference type="ARBA" id="ARBA00022692"/>
    </source>
</evidence>
<dbReference type="FunFam" id="2.10.25.10:FF:000009">
    <property type="entry name" value="Low-density lipoprotein receptor isoform 1"/>
    <property type="match status" value="1"/>
</dbReference>
<feature type="disulfide bond" evidence="12">
    <location>
        <begin position="137"/>
        <end position="149"/>
    </location>
</feature>
<dbReference type="FunFam" id="4.10.400.10:FF:000004">
    <property type="entry name" value="Low-density lipoprotein receptor-related protein 1"/>
    <property type="match status" value="1"/>
</dbReference>
<dbReference type="PRINTS" id="PR00261">
    <property type="entry name" value="LDLRECEPTOR"/>
</dbReference>
<dbReference type="AlphaFoldDB" id="A0A1Q3G426"/>
<feature type="disulfide bond" evidence="12">
    <location>
        <begin position="365"/>
        <end position="380"/>
    </location>
</feature>
<feature type="disulfide bond" evidence="12">
    <location>
        <begin position="218"/>
        <end position="230"/>
    </location>
</feature>
<feature type="disulfide bond" evidence="12">
    <location>
        <begin position="144"/>
        <end position="162"/>
    </location>
</feature>
<dbReference type="PROSITE" id="PS01187">
    <property type="entry name" value="EGF_CA"/>
    <property type="match status" value="1"/>
</dbReference>
<evidence type="ECO:0000256" key="9">
    <source>
        <dbReference type="ARBA" id="ARBA00023180"/>
    </source>
</evidence>
<organism evidence="18">
    <name type="scientific">Culex tarsalis</name>
    <name type="common">Encephalitis mosquito</name>
    <dbReference type="NCBI Taxonomy" id="7177"/>
    <lineage>
        <taxon>Eukaryota</taxon>
        <taxon>Metazoa</taxon>
        <taxon>Ecdysozoa</taxon>
        <taxon>Arthropoda</taxon>
        <taxon>Hexapoda</taxon>
        <taxon>Insecta</taxon>
        <taxon>Pterygota</taxon>
        <taxon>Neoptera</taxon>
        <taxon>Endopterygota</taxon>
        <taxon>Diptera</taxon>
        <taxon>Nematocera</taxon>
        <taxon>Culicoidea</taxon>
        <taxon>Culicidae</taxon>
        <taxon>Culicinae</taxon>
        <taxon>Culicini</taxon>
        <taxon>Culex</taxon>
        <taxon>Culex</taxon>
    </lineage>
</organism>
<comment type="caution">
    <text evidence="11">Lacks conserved residue(s) required for the propagation of feature annotation.</text>
</comment>
<dbReference type="CDD" id="cd00112">
    <property type="entry name" value="LDLa"/>
    <property type="match status" value="8"/>
</dbReference>
<dbReference type="GO" id="GO:0012505">
    <property type="term" value="C:endomembrane system"/>
    <property type="evidence" value="ECO:0007669"/>
    <property type="project" value="UniProtKB-SubCell"/>
</dbReference>
<evidence type="ECO:0000256" key="15">
    <source>
        <dbReference type="SAM" id="Phobius"/>
    </source>
</evidence>
<dbReference type="FunFam" id="4.10.400.10:FF:000113">
    <property type="entry name" value="Low-density lipoprotein receptor-related protein 8"/>
    <property type="match status" value="1"/>
</dbReference>
<dbReference type="InterPro" id="IPR000152">
    <property type="entry name" value="EGF-type_Asp/Asn_hydroxyl_site"/>
</dbReference>
<dbReference type="Pfam" id="PF14670">
    <property type="entry name" value="FXa_inhibition"/>
    <property type="match status" value="2"/>
</dbReference>
<keyword evidence="7 12" id="KW-1015">Disulfide bond</keyword>
<dbReference type="PANTHER" id="PTHR22722:SF14">
    <property type="entry name" value="MEGALIN, ISOFORM A"/>
    <property type="match status" value="1"/>
</dbReference>
<dbReference type="GO" id="GO:0043235">
    <property type="term" value="C:receptor complex"/>
    <property type="evidence" value="ECO:0007669"/>
    <property type="project" value="TreeGrafter"/>
</dbReference>
<evidence type="ECO:0000256" key="8">
    <source>
        <dbReference type="ARBA" id="ARBA00023170"/>
    </source>
</evidence>
<dbReference type="CDD" id="cd00054">
    <property type="entry name" value="EGF_CA"/>
    <property type="match status" value="2"/>
</dbReference>
<dbReference type="InterPro" id="IPR009030">
    <property type="entry name" value="Growth_fac_rcpt_cys_sf"/>
</dbReference>
<dbReference type="FunFam" id="4.10.400.10:FF:000005">
    <property type="entry name" value="low-density lipoprotein receptor-related protein 1B"/>
    <property type="match status" value="1"/>
</dbReference>
<dbReference type="SUPFAM" id="SSF57184">
    <property type="entry name" value="Growth factor receptor domain"/>
    <property type="match status" value="1"/>
</dbReference>
<feature type="repeat" description="LDL-receptor class B" evidence="13">
    <location>
        <begin position="552"/>
        <end position="595"/>
    </location>
</feature>
<dbReference type="InterPro" id="IPR002172">
    <property type="entry name" value="LDrepeatLR_classA_rpt"/>
</dbReference>
<evidence type="ECO:0000256" key="1">
    <source>
        <dbReference type="ARBA" id="ARBA00022536"/>
    </source>
</evidence>
<dbReference type="InterPro" id="IPR023415">
    <property type="entry name" value="LDLR_class-A_CS"/>
</dbReference>
<sequence length="1137" mass="126211">MTLSLRLVVLGALCLAYCGGASKLAKAGLDDEAAVAAAAFKEDTLASNMLPEQEPPHVTKAPGKPAKPTKPPAAKVAPSIAKGTRHELNGTLQCSERQFRCNDGHCIHVSFICDGDADCADASDEHPRECKITETACSDDKFRCKSGRCIPKHWQCDGENDCSDGSDEDSEKCQSKVCSSEEFTCRSATGTCIPLAWMCDQNRDCPDGSDEMSCNETCRSDEFTCANGRCIQKRWQCDRDDDCGDNSDEKGCQATTCDPLKQFACSENYCITAKWRCDGEPDCPDGSDERGCTNPTPPTVNPCLSLEYQCSDRITCIHKSWICDGEKDCPQGDDEMPPICQNVTCRPDQFQCKKDKTCINGHFHCNGKSDCSDGSDELDCAERPVAKCNPKTEFDCGGGMCIPLSKVCDKKADCPEFQDEPVDKCGKNECLESNGGCSHLCVDTPAGYYCDCKPGYKLVNNRTCEDINECEEAGSCSQRCTNEIGTFKCECMTGYLRDPRDHTKCKATEGHASLLFARRHDIRKISLDHREMTSIVNDTKAATALDFVFRTGMIYWSDVSEQRIYKAPIDEGSDKTVVVKDQTVTSDGLAVDWIYNHIYFTDIKKSTIELTNFDGNMGKILIKDDLEIPRAIALDPIDGWMYWTDWGTTPRIERAGMDGTHRQVIVNYEVKWPNGITLDLVRKRVYWVDAKLNVISSCNYDGSKRAVVLYSADYLRHPFSITTFEDYVYWTDWDKEAVFKANKFNGKDIEPVTAMHMLQHPMTIHVYHPYRQPDGTNHCQAVNGHCSHLCLPAPQINSRSPKISCACPTGLKLMDDGLMCVEDASATTTRGPPTAHVKPHGSSSNSASSSVRNATTDNKQIEHHSSNIYESNKDIIASSTGKPSSSHGNSASTSPPSSHPSLANSLHLAAICTNLTRVDALMATVKSIRTVDKTTLHRSYLNRRWRHRTTTTTKNKTSTTGPTNTTDASEDTTQTEYRYWEFRKRFNILETLYTDQFDDIGGPDGGHKETVYGNDLHASLEYVRWLCRKYQATMRNGTDGTIIQPGVVEDDSGLVAGIAIAVISIVVLAFLTVAYMVYRHHVHRNSTSMNFDNPVYRKTTEDQFSLEKNLPSSRMYPSTVGEEAQEPLNKPSTNDFV</sequence>
<dbReference type="Gene3D" id="4.10.400.10">
    <property type="entry name" value="Low-density Lipoprotein Receptor"/>
    <property type="match status" value="8"/>
</dbReference>
<feature type="repeat" description="LDL-receptor class B" evidence="13">
    <location>
        <begin position="683"/>
        <end position="727"/>
    </location>
</feature>
<feature type="repeat" description="LDL-receptor class B" evidence="13">
    <location>
        <begin position="596"/>
        <end position="638"/>
    </location>
</feature>
<feature type="disulfide bond" evidence="12">
    <location>
        <begin position="237"/>
        <end position="252"/>
    </location>
</feature>
<evidence type="ECO:0000259" key="17">
    <source>
        <dbReference type="PROSITE" id="PS50026"/>
    </source>
</evidence>
<evidence type="ECO:0000256" key="10">
    <source>
        <dbReference type="ARBA" id="ARBA00046288"/>
    </source>
</evidence>
<dbReference type="Pfam" id="PF00057">
    <property type="entry name" value="Ldl_recept_a"/>
    <property type="match status" value="8"/>
</dbReference>
<dbReference type="InterPro" id="IPR018097">
    <property type="entry name" value="EGF_Ca-bd_CS"/>
</dbReference>
<keyword evidence="1 11" id="KW-0245">EGF-like domain</keyword>
<dbReference type="GO" id="GO:0042562">
    <property type="term" value="F:hormone binding"/>
    <property type="evidence" value="ECO:0007669"/>
    <property type="project" value="TreeGrafter"/>
</dbReference>
<name>A0A1Q3G426_CULTA</name>
<comment type="subcellular location">
    <subcellularLocation>
        <location evidence="10">Endomembrane system</location>
        <topology evidence="10">Single-pass type I membrane protein</topology>
    </subcellularLocation>
</comment>
<dbReference type="SUPFAM" id="SSF63825">
    <property type="entry name" value="YWTD domain"/>
    <property type="match status" value="1"/>
</dbReference>
<keyword evidence="8 18" id="KW-0675">Receptor</keyword>
<dbReference type="FunFam" id="4.10.400.10:FF:000015">
    <property type="entry name" value="Low-density lipoprotein receptor-related protein 1"/>
    <property type="match status" value="1"/>
</dbReference>
<evidence type="ECO:0000256" key="6">
    <source>
        <dbReference type="ARBA" id="ARBA00023136"/>
    </source>
</evidence>
<dbReference type="GO" id="GO:0005509">
    <property type="term" value="F:calcium ion binding"/>
    <property type="evidence" value="ECO:0007669"/>
    <property type="project" value="InterPro"/>
</dbReference>
<feature type="region of interest" description="Disordered" evidence="14">
    <location>
        <begin position="943"/>
        <end position="972"/>
    </location>
</feature>
<dbReference type="SMART" id="SM00192">
    <property type="entry name" value="LDLa"/>
    <property type="match status" value="8"/>
</dbReference>
<feature type="compositionally biased region" description="Low complexity" evidence="14">
    <location>
        <begin position="950"/>
        <end position="966"/>
    </location>
</feature>
<protein>
    <submittedName>
        <fullName evidence="18">Putative very low-density lipoprotein receptor</fullName>
    </submittedName>
</protein>